<reference evidence="3 4" key="1">
    <citation type="submission" date="2018-03" db="EMBL/GenBank/DDBJ databases">
        <title>Genome sequence of Clostridium vincentii DSM 10228.</title>
        <authorList>
            <person name="Poehlein A."/>
            <person name="Daniel R."/>
        </authorList>
    </citation>
    <scope>NUCLEOTIDE SEQUENCE [LARGE SCALE GENOMIC DNA]</scope>
    <source>
        <strain evidence="3 4">DSM 10228</strain>
    </source>
</reference>
<evidence type="ECO:0000259" key="2">
    <source>
        <dbReference type="Pfam" id="PF12773"/>
    </source>
</evidence>
<comment type="caution">
    <text evidence="3">The sequence shown here is derived from an EMBL/GenBank/DDBJ whole genome shotgun (WGS) entry which is preliminary data.</text>
</comment>
<dbReference type="OrthoDB" id="9788304at2"/>
<keyword evidence="1" id="KW-0812">Transmembrane</keyword>
<evidence type="ECO:0000256" key="1">
    <source>
        <dbReference type="SAM" id="Phobius"/>
    </source>
</evidence>
<evidence type="ECO:0000313" key="4">
    <source>
        <dbReference type="Proteomes" id="UP000239471"/>
    </source>
</evidence>
<dbReference type="Pfam" id="PF12773">
    <property type="entry name" value="DZR"/>
    <property type="match status" value="1"/>
</dbReference>
<organism evidence="3 4">
    <name type="scientific">Clostridium vincentii</name>
    <dbReference type="NCBI Taxonomy" id="52704"/>
    <lineage>
        <taxon>Bacteria</taxon>
        <taxon>Bacillati</taxon>
        <taxon>Bacillota</taxon>
        <taxon>Clostridia</taxon>
        <taxon>Eubacteriales</taxon>
        <taxon>Clostridiaceae</taxon>
        <taxon>Clostridium</taxon>
    </lineage>
</organism>
<feature type="domain" description="DZANK-type" evidence="2">
    <location>
        <begin position="3"/>
        <end position="67"/>
    </location>
</feature>
<sequence length="513" mass="57338">MKCSNCNAEISDNNQKFCMSCGKEIIKEQVIDEIEEVVIEEQHLAKGKCDNCNKPINKGERYCTSCGEDLKNGEEGTSDFNSDPYMNMAEAKEQLGQLKGFIMKNKKISGIVGAIIAVFVVSLIVFGIMSGMPFSENKIKKELVGKSVNVYGSTITLTDENLESLEVINRETIKKSYDDVNIELEIKLDKAVVTTEGSVSFGYYDNEWTYSSCYITDIKSIDTDSKPEDAIKDSLKEQTLYEGYSTEIDGNLITEINNIECGELNSIEGQDFTADIKLSNGIAYQEATVNGIVVFDFDEEVWAITEAEVTDIGKSIKEEKVDEDALKEMLLDALVEESSFHMERTETNYGGSFKIEKDDISDFTVKNYVLQEGNKIRAEIEGIAKSDKVSEMAFSGTMIVSSELLDSSYYNDIDVKITSVKIEDPTIEEIKSGILDETVSKTEINYDISNSFKEVKRDKSEVTIQYINGTLTVDGKEVQAQVVMSFEEGYSDEPQSWKVSGVYAQDSSYYKAF</sequence>
<protein>
    <submittedName>
        <fullName evidence="3">Double zinc ribbon</fullName>
    </submittedName>
</protein>
<dbReference type="EMBL" id="PVXQ01000048">
    <property type="protein sequence ID" value="PRR80211.1"/>
    <property type="molecule type" value="Genomic_DNA"/>
</dbReference>
<keyword evidence="1" id="KW-1133">Transmembrane helix</keyword>
<dbReference type="Proteomes" id="UP000239471">
    <property type="component" value="Unassembled WGS sequence"/>
</dbReference>
<dbReference type="InterPro" id="IPR025874">
    <property type="entry name" value="DZR"/>
</dbReference>
<dbReference type="RefSeq" id="WP_106060996.1">
    <property type="nucleotide sequence ID" value="NZ_PVXQ01000048.1"/>
</dbReference>
<proteinExistence type="predicted"/>
<keyword evidence="4" id="KW-1185">Reference proteome</keyword>
<gene>
    <name evidence="3" type="ORF">CLVI_31130</name>
</gene>
<keyword evidence="1" id="KW-0472">Membrane</keyword>
<accession>A0A2T0B8J1</accession>
<evidence type="ECO:0000313" key="3">
    <source>
        <dbReference type="EMBL" id="PRR80211.1"/>
    </source>
</evidence>
<dbReference type="AlphaFoldDB" id="A0A2T0B8J1"/>
<name>A0A2T0B8J1_9CLOT</name>
<feature type="transmembrane region" description="Helical" evidence="1">
    <location>
        <begin position="108"/>
        <end position="129"/>
    </location>
</feature>